<dbReference type="STRING" id="187330.AMS58_14300"/>
<dbReference type="EMBL" id="LHPH01000017">
    <property type="protein sequence ID" value="KPH61524.1"/>
    <property type="molecule type" value="Genomic_DNA"/>
</dbReference>
<evidence type="ECO:0000313" key="2">
    <source>
        <dbReference type="Proteomes" id="UP000037848"/>
    </source>
</evidence>
<proteinExistence type="predicted"/>
<reference evidence="1 2" key="1">
    <citation type="submission" date="2015-08" db="EMBL/GenBank/DDBJ databases">
        <title>Draft Genome Sequence of Pseudoalteromonas porphyrae UCD-SED14.</title>
        <authorList>
            <person name="Coil D.A."/>
            <person name="Jospin G."/>
            <person name="Lee R.D."/>
            <person name="Eisen J.A."/>
        </authorList>
    </citation>
    <scope>NUCLEOTIDE SEQUENCE [LARGE SCALE GENOMIC DNA]</scope>
    <source>
        <strain evidence="1 2">UCD-SED14</strain>
    </source>
</reference>
<name>A0A0N1ELS3_9GAMM</name>
<dbReference type="InterPro" id="IPR029063">
    <property type="entry name" value="SAM-dependent_MTases_sf"/>
</dbReference>
<dbReference type="Proteomes" id="UP000037848">
    <property type="component" value="Unassembled WGS sequence"/>
</dbReference>
<organism evidence="1 2">
    <name type="scientific">Pseudoalteromonas porphyrae</name>
    <dbReference type="NCBI Taxonomy" id="187330"/>
    <lineage>
        <taxon>Bacteria</taxon>
        <taxon>Pseudomonadati</taxon>
        <taxon>Pseudomonadota</taxon>
        <taxon>Gammaproteobacteria</taxon>
        <taxon>Alteromonadales</taxon>
        <taxon>Pseudoalteromonadaceae</taxon>
        <taxon>Pseudoalteromonas</taxon>
    </lineage>
</organism>
<dbReference type="PIRSF" id="PIRSF028234">
    <property type="entry name" value="UCP028234"/>
    <property type="match status" value="1"/>
</dbReference>
<dbReference type="OrthoDB" id="6862131at2"/>
<accession>A0A0N1ELS3</accession>
<evidence type="ECO:0000313" key="1">
    <source>
        <dbReference type="EMBL" id="KPH61524.1"/>
    </source>
</evidence>
<sequence>MKLSNRLNTINTLITESYDIIWDCCCDHGFLGMAILKRNLADKIIFVDIVPALMADLSKTLTRFSCAQTAKQWQVKCQDVGCLELTPSAKQLVIIAGVGGELLLKLVQQIIINNTNHDLSKLSFILCPVHHTYSLRKGLHKLGLGLVTEQIVLENKRFYEVLHVSFESEQPISSTGTIMWEENNTAHRMYLCQLIKHYTRMINKDPVYFQNVLNDYQQLVELKT</sequence>
<dbReference type="RefSeq" id="WP_054455017.1">
    <property type="nucleotide sequence ID" value="NZ_LHPH01000017.1"/>
</dbReference>
<dbReference type="Pfam" id="PF12847">
    <property type="entry name" value="Methyltransf_18"/>
    <property type="match status" value="1"/>
</dbReference>
<dbReference type="InterPro" id="IPR016876">
    <property type="entry name" value="UCP028234"/>
</dbReference>
<dbReference type="Gene3D" id="3.40.50.150">
    <property type="entry name" value="Vaccinia Virus protein VP39"/>
    <property type="match status" value="1"/>
</dbReference>
<dbReference type="PANTHER" id="PTHR38451:SF1">
    <property type="entry name" value="TRNA (ADENINE(22)-N(1))-METHYLTRANSFERASE"/>
    <property type="match status" value="1"/>
</dbReference>
<protein>
    <recommendedName>
        <fullName evidence="3">SAM-dependent methyltransferase</fullName>
    </recommendedName>
</protein>
<keyword evidence="2" id="KW-1185">Reference proteome</keyword>
<dbReference type="AlphaFoldDB" id="A0A0N1ELS3"/>
<dbReference type="PANTHER" id="PTHR38451">
    <property type="entry name" value="TRNA (ADENINE(22)-N(1))-METHYLTRANSFERASE"/>
    <property type="match status" value="1"/>
</dbReference>
<dbReference type="SUPFAM" id="SSF53335">
    <property type="entry name" value="S-adenosyl-L-methionine-dependent methyltransferases"/>
    <property type="match status" value="1"/>
</dbReference>
<comment type="caution">
    <text evidence="1">The sequence shown here is derived from an EMBL/GenBank/DDBJ whole genome shotgun (WGS) entry which is preliminary data.</text>
</comment>
<gene>
    <name evidence="1" type="ORF">ADS77_14280</name>
</gene>
<evidence type="ECO:0008006" key="3">
    <source>
        <dbReference type="Google" id="ProtNLM"/>
    </source>
</evidence>
<dbReference type="PATRIC" id="fig|187330.3.peg.1280"/>